<reference evidence="4" key="1">
    <citation type="submission" date="2023-03" db="EMBL/GenBank/DDBJ databases">
        <title>Massive genome expansion in bonnet fungi (Mycena s.s.) driven by repeated elements and novel gene families across ecological guilds.</title>
        <authorList>
            <consortium name="Lawrence Berkeley National Laboratory"/>
            <person name="Harder C.B."/>
            <person name="Miyauchi S."/>
            <person name="Viragh M."/>
            <person name="Kuo A."/>
            <person name="Thoen E."/>
            <person name="Andreopoulos B."/>
            <person name="Lu D."/>
            <person name="Skrede I."/>
            <person name="Drula E."/>
            <person name="Henrissat B."/>
            <person name="Morin E."/>
            <person name="Kohler A."/>
            <person name="Barry K."/>
            <person name="LaButti K."/>
            <person name="Morin E."/>
            <person name="Salamov A."/>
            <person name="Lipzen A."/>
            <person name="Mereny Z."/>
            <person name="Hegedus B."/>
            <person name="Baldrian P."/>
            <person name="Stursova M."/>
            <person name="Weitz H."/>
            <person name="Taylor A."/>
            <person name="Grigoriev I.V."/>
            <person name="Nagy L.G."/>
            <person name="Martin F."/>
            <person name="Kauserud H."/>
        </authorList>
    </citation>
    <scope>NUCLEOTIDE SEQUENCE</scope>
    <source>
        <strain evidence="4">CBHHK173m</strain>
    </source>
</reference>
<feature type="domain" description="NAD-dependent epimerase/dehydratase" evidence="3">
    <location>
        <begin position="8"/>
        <end position="272"/>
    </location>
</feature>
<dbReference type="GO" id="GO:0016616">
    <property type="term" value="F:oxidoreductase activity, acting on the CH-OH group of donors, NAD or NADP as acceptor"/>
    <property type="evidence" value="ECO:0007669"/>
    <property type="project" value="TreeGrafter"/>
</dbReference>
<dbReference type="Pfam" id="PF01370">
    <property type="entry name" value="Epimerase"/>
    <property type="match status" value="1"/>
</dbReference>
<dbReference type="PANTHER" id="PTHR10366:SF562">
    <property type="entry name" value="ALDEHYDE REDUCTASE II (AFU_ORTHOLOGUE AFUA_1G11360)"/>
    <property type="match status" value="1"/>
</dbReference>
<dbReference type="InterPro" id="IPR001509">
    <property type="entry name" value="Epimerase_deHydtase"/>
</dbReference>
<accession>A0AAD6U2L1</accession>
<dbReference type="InterPro" id="IPR050425">
    <property type="entry name" value="NAD(P)_dehydrat-like"/>
</dbReference>
<evidence type="ECO:0000256" key="1">
    <source>
        <dbReference type="ARBA" id="ARBA00023002"/>
    </source>
</evidence>
<evidence type="ECO:0000313" key="4">
    <source>
        <dbReference type="EMBL" id="KAJ7088383.1"/>
    </source>
</evidence>
<name>A0AAD6U2L1_9AGAR</name>
<dbReference type="AlphaFoldDB" id="A0AAD6U2L1"/>
<gene>
    <name evidence="4" type="ORF">B0H15DRAFT_841179</name>
</gene>
<proteinExistence type="inferred from homology"/>
<evidence type="ECO:0000256" key="2">
    <source>
        <dbReference type="ARBA" id="ARBA00023445"/>
    </source>
</evidence>
<dbReference type="EMBL" id="JARJCN010000026">
    <property type="protein sequence ID" value="KAJ7088383.1"/>
    <property type="molecule type" value="Genomic_DNA"/>
</dbReference>
<keyword evidence="5" id="KW-1185">Reference proteome</keyword>
<dbReference type="SUPFAM" id="SSF51735">
    <property type="entry name" value="NAD(P)-binding Rossmann-fold domains"/>
    <property type="match status" value="1"/>
</dbReference>
<keyword evidence="1" id="KW-0560">Oxidoreductase</keyword>
<dbReference type="Proteomes" id="UP001222325">
    <property type="component" value="Unassembled WGS sequence"/>
</dbReference>
<comment type="caution">
    <text evidence="4">The sequence shown here is derived from an EMBL/GenBank/DDBJ whole genome shotgun (WGS) entry which is preliminary data.</text>
</comment>
<protein>
    <recommendedName>
        <fullName evidence="3">NAD-dependent epimerase/dehydratase domain-containing protein</fullName>
    </recommendedName>
</protein>
<dbReference type="PANTHER" id="PTHR10366">
    <property type="entry name" value="NAD DEPENDENT EPIMERASE/DEHYDRATASE"/>
    <property type="match status" value="1"/>
</dbReference>
<sequence>MKPRPNLVLVTGGTGHLGARIIDELLKANYSVRATARPHKVDTLRKTYPGADGKLDVVEMADLIADAGDWPKILKGVDAVIHVACPVFHPGVTATAIYTAANEGTQKLLDAVMDPQSSVTRFVLTGSTGVFFNPDFSSIMDDTTYDHNTYSDIESIDPEKHTPSYGYIASKITSEKLIWKAEQKMKAEQESKANEFPRIEFTSILPSTVYGWFLKDYPVPKTISEFNANKFLYGLIPPSDQFPSFPTYPLRTVVHNQDVAKAHVLALTAPAPPDGQRRRFIVSQGMMSWVDAIEFLQQPETITKFKARLRELKASERTVSNGIVPRLPDVKDAMQMSKFNLDSSLTESVLGMKASDYIPWQETLLEVMPELLAWEETHQDALHPEPS</sequence>
<comment type="similarity">
    <text evidence="2">Belongs to the NAD(P)-dependent epimerase/dehydratase family. Dihydroflavonol-4-reductase subfamily.</text>
</comment>
<evidence type="ECO:0000313" key="5">
    <source>
        <dbReference type="Proteomes" id="UP001222325"/>
    </source>
</evidence>
<organism evidence="4 5">
    <name type="scientific">Mycena belliarum</name>
    <dbReference type="NCBI Taxonomy" id="1033014"/>
    <lineage>
        <taxon>Eukaryota</taxon>
        <taxon>Fungi</taxon>
        <taxon>Dikarya</taxon>
        <taxon>Basidiomycota</taxon>
        <taxon>Agaricomycotina</taxon>
        <taxon>Agaricomycetes</taxon>
        <taxon>Agaricomycetidae</taxon>
        <taxon>Agaricales</taxon>
        <taxon>Marasmiineae</taxon>
        <taxon>Mycenaceae</taxon>
        <taxon>Mycena</taxon>
    </lineage>
</organism>
<evidence type="ECO:0000259" key="3">
    <source>
        <dbReference type="Pfam" id="PF01370"/>
    </source>
</evidence>
<dbReference type="InterPro" id="IPR036291">
    <property type="entry name" value="NAD(P)-bd_dom_sf"/>
</dbReference>
<dbReference type="Gene3D" id="3.40.50.720">
    <property type="entry name" value="NAD(P)-binding Rossmann-like Domain"/>
    <property type="match status" value="1"/>
</dbReference>